<evidence type="ECO:0000313" key="1">
    <source>
        <dbReference type="EMBL" id="QNG54041.1"/>
    </source>
</evidence>
<organism evidence="1 2">
    <name type="scientific">Pseudonocardia petroleophila</name>
    <dbReference type="NCBI Taxonomy" id="37331"/>
    <lineage>
        <taxon>Bacteria</taxon>
        <taxon>Bacillati</taxon>
        <taxon>Actinomycetota</taxon>
        <taxon>Actinomycetes</taxon>
        <taxon>Pseudonocardiales</taxon>
        <taxon>Pseudonocardiaceae</taxon>
        <taxon>Pseudonocardia</taxon>
    </lineage>
</organism>
<gene>
    <name evidence="1" type="ORF">H6H00_09120</name>
</gene>
<dbReference type="RefSeq" id="WP_185720865.1">
    <property type="nucleotide sequence ID" value="NZ_BAAAWI010000001.1"/>
</dbReference>
<name>A0A7G7MMN0_9PSEU</name>
<dbReference type="Proteomes" id="UP000515728">
    <property type="component" value="Chromosome"/>
</dbReference>
<evidence type="ECO:0000313" key="2">
    <source>
        <dbReference type="Proteomes" id="UP000515728"/>
    </source>
</evidence>
<reference evidence="1 2" key="1">
    <citation type="submission" date="2020-08" db="EMBL/GenBank/DDBJ databases">
        <authorList>
            <person name="Mo P."/>
        </authorList>
    </citation>
    <scope>NUCLEOTIDE SEQUENCE [LARGE SCALE GENOMIC DNA]</scope>
    <source>
        <strain evidence="1 2">CGMCC 4.1532</strain>
    </source>
</reference>
<keyword evidence="2" id="KW-1185">Reference proteome</keyword>
<dbReference type="EMBL" id="CP060131">
    <property type="protein sequence ID" value="QNG54041.1"/>
    <property type="molecule type" value="Genomic_DNA"/>
</dbReference>
<sequence>MTSAERSTHDLLVALAGRLPDEVLWRLRDWLAAGAHEPLAAMLTRELLRHRLGLTDAERVLLVAGAGEWGASRRLLEAVLPLDGPLHTDVVFRSGPDALDAAALSVLGVVRGHPGCVELRQAWRVGPRGDQRVLVVHGGERPWLLAGTLQRVLRAHGDRTPCVEVLPAHGEPPAYHQAAIIGSAPLWQSTASSSSMEPVAAG</sequence>
<dbReference type="AlphaFoldDB" id="A0A7G7MMN0"/>
<dbReference type="KEGG" id="ppel:H6H00_09120"/>
<proteinExistence type="predicted"/>
<protein>
    <submittedName>
        <fullName evidence="1">Uncharacterized protein</fullName>
    </submittedName>
</protein>
<accession>A0A7G7MMN0</accession>